<dbReference type="InterPro" id="IPR001680">
    <property type="entry name" value="WD40_rpt"/>
</dbReference>
<accession>A0A6G1CJQ8</accession>
<gene>
    <name evidence="6" type="ORF">E2562_036704</name>
</gene>
<dbReference type="Gene3D" id="2.130.10.10">
    <property type="entry name" value="YVTN repeat-like/Quinoprotein amine dehydrogenase"/>
    <property type="match status" value="1"/>
</dbReference>
<dbReference type="Proteomes" id="UP000479710">
    <property type="component" value="Unassembled WGS sequence"/>
</dbReference>
<dbReference type="GO" id="GO:0030674">
    <property type="term" value="F:protein-macromolecule adaptor activity"/>
    <property type="evidence" value="ECO:0007669"/>
    <property type="project" value="TreeGrafter"/>
</dbReference>
<evidence type="ECO:0000256" key="3">
    <source>
        <dbReference type="ARBA" id="ARBA00038344"/>
    </source>
</evidence>
<dbReference type="InterPro" id="IPR036322">
    <property type="entry name" value="WD40_repeat_dom_sf"/>
</dbReference>
<keyword evidence="4" id="KW-0853">WD repeat</keyword>
<evidence type="ECO:0000256" key="4">
    <source>
        <dbReference type="PROSITE-ProRule" id="PRU00221"/>
    </source>
</evidence>
<protein>
    <submittedName>
        <fullName evidence="6">Uncharacterized protein</fullName>
    </submittedName>
</protein>
<dbReference type="AlphaFoldDB" id="A0A6G1CJQ8"/>
<name>A0A6G1CJQ8_9ORYZ</name>
<dbReference type="InterPro" id="IPR051865">
    <property type="entry name" value="WD-repeat_CDT2_adapter"/>
</dbReference>
<dbReference type="PROSITE" id="PS50082">
    <property type="entry name" value="WD_REPEATS_2"/>
    <property type="match status" value="1"/>
</dbReference>
<evidence type="ECO:0000256" key="5">
    <source>
        <dbReference type="SAM" id="MobiDB-lite"/>
    </source>
</evidence>
<dbReference type="EMBL" id="SPHZ02000009">
    <property type="protein sequence ID" value="KAF0900885.1"/>
    <property type="molecule type" value="Genomic_DNA"/>
</dbReference>
<feature type="region of interest" description="Disordered" evidence="5">
    <location>
        <begin position="55"/>
        <end position="91"/>
    </location>
</feature>
<dbReference type="InterPro" id="IPR015943">
    <property type="entry name" value="WD40/YVTN_repeat-like_dom_sf"/>
</dbReference>
<keyword evidence="2" id="KW-0833">Ubl conjugation pathway</keyword>
<comment type="caution">
    <text evidence="6">The sequence shown here is derived from an EMBL/GenBank/DDBJ whole genome shotgun (WGS) entry which is preliminary data.</text>
</comment>
<dbReference type="SUPFAM" id="SSF50978">
    <property type="entry name" value="WD40 repeat-like"/>
    <property type="match status" value="1"/>
</dbReference>
<dbReference type="PANTHER" id="PTHR22852">
    <property type="entry name" value="LETHAL 2 DENTICLELESS PROTEIN RETINOIC ACID-REGULATED NUCLEAR MATRIX-ASSOCIATED PROTEIN"/>
    <property type="match status" value="1"/>
</dbReference>
<comment type="similarity">
    <text evidence="3">Belongs to the WD repeat cdt2 family.</text>
</comment>
<comment type="pathway">
    <text evidence="1">Protein modification; protein ubiquitination.</text>
</comment>
<evidence type="ECO:0000256" key="2">
    <source>
        <dbReference type="ARBA" id="ARBA00022786"/>
    </source>
</evidence>
<feature type="repeat" description="WD" evidence="4">
    <location>
        <begin position="200"/>
        <end position="217"/>
    </location>
</feature>
<evidence type="ECO:0000313" key="6">
    <source>
        <dbReference type="EMBL" id="KAF0900885.1"/>
    </source>
</evidence>
<organism evidence="6 7">
    <name type="scientific">Oryza meyeriana var. granulata</name>
    <dbReference type="NCBI Taxonomy" id="110450"/>
    <lineage>
        <taxon>Eukaryota</taxon>
        <taxon>Viridiplantae</taxon>
        <taxon>Streptophyta</taxon>
        <taxon>Embryophyta</taxon>
        <taxon>Tracheophyta</taxon>
        <taxon>Spermatophyta</taxon>
        <taxon>Magnoliopsida</taxon>
        <taxon>Liliopsida</taxon>
        <taxon>Poales</taxon>
        <taxon>Poaceae</taxon>
        <taxon>BOP clade</taxon>
        <taxon>Oryzoideae</taxon>
        <taxon>Oryzeae</taxon>
        <taxon>Oryzinae</taxon>
        <taxon>Oryza</taxon>
        <taxon>Oryza meyeriana</taxon>
    </lineage>
</organism>
<evidence type="ECO:0000256" key="1">
    <source>
        <dbReference type="ARBA" id="ARBA00004906"/>
    </source>
</evidence>
<dbReference type="GO" id="GO:0043161">
    <property type="term" value="P:proteasome-mediated ubiquitin-dependent protein catabolic process"/>
    <property type="evidence" value="ECO:0007669"/>
    <property type="project" value="TreeGrafter"/>
</dbReference>
<proteinExistence type="inferred from homology"/>
<reference evidence="6 7" key="1">
    <citation type="submission" date="2019-11" db="EMBL/GenBank/DDBJ databases">
        <title>Whole genome sequence of Oryza granulata.</title>
        <authorList>
            <person name="Li W."/>
        </authorList>
    </citation>
    <scope>NUCLEOTIDE SEQUENCE [LARGE SCALE GENOMIC DNA]</scope>
    <source>
        <strain evidence="7">cv. Menghai</strain>
        <tissue evidence="6">Leaf</tissue>
    </source>
</reference>
<dbReference type="GO" id="GO:0005634">
    <property type="term" value="C:nucleus"/>
    <property type="evidence" value="ECO:0007669"/>
    <property type="project" value="TreeGrafter"/>
</dbReference>
<keyword evidence="7" id="KW-1185">Reference proteome</keyword>
<evidence type="ECO:0000313" key="7">
    <source>
        <dbReference type="Proteomes" id="UP000479710"/>
    </source>
</evidence>
<dbReference type="PANTHER" id="PTHR22852:SF0">
    <property type="entry name" value="DENTICLELESS PROTEIN HOMOLOG"/>
    <property type="match status" value="1"/>
</dbReference>
<feature type="non-terminal residue" evidence="6">
    <location>
        <position position="1"/>
    </location>
</feature>
<dbReference type="OrthoDB" id="2096344at2759"/>
<feature type="region of interest" description="Disordered" evidence="5">
    <location>
        <begin position="1"/>
        <end position="37"/>
    </location>
</feature>
<sequence length="334" mass="36910">VANGPSIATRRASPPDHPRHPLTRAAPHCVPPPKPQPRQFAVARLAADPHLLRALRQPGTNTPPLHRLPRRRSGFLGQRRTRPEPTAAPGAWASAWGPVLRGWEPRPRRRRWRWRWRCGRAGGVRGVFQRGVAIHPGPPGEHLRGRHLQRGRVRAALRCHSAADEDGYVGHYDTRRRLPSSSSALEKSGTCIQELIACAQLIVTGSRDGSFALWDLRCDLKTPNGHREACLIIVKIWDTRNIKLSLSNRSSQEAIQPSEGVKHGISCLSQDSYGAYIVVPCMDNSILQILRPSLHLDHPPQSPLAATSPLGQHQPPPYPLLVGAPPPQFTVCLC</sequence>